<gene>
    <name evidence="9" type="ORF">KIH39_13940</name>
</gene>
<dbReference type="GO" id="GO:0005886">
    <property type="term" value="C:plasma membrane"/>
    <property type="evidence" value="ECO:0007669"/>
    <property type="project" value="UniProtKB-SubCell"/>
</dbReference>
<feature type="transmembrane region" description="Helical" evidence="8">
    <location>
        <begin position="75"/>
        <end position="99"/>
    </location>
</feature>
<accession>A0A8E6B236</accession>
<keyword evidence="6 8" id="KW-1133">Transmembrane helix</keyword>
<dbReference type="PANTHER" id="PTHR21716:SF53">
    <property type="entry name" value="PERMEASE PERM-RELATED"/>
    <property type="match status" value="1"/>
</dbReference>
<evidence type="ECO:0000256" key="5">
    <source>
        <dbReference type="ARBA" id="ARBA00022692"/>
    </source>
</evidence>
<feature type="transmembrane region" description="Helical" evidence="8">
    <location>
        <begin position="316"/>
        <end position="342"/>
    </location>
</feature>
<feature type="transmembrane region" description="Helical" evidence="8">
    <location>
        <begin position="21"/>
        <end position="39"/>
    </location>
</feature>
<keyword evidence="5 8" id="KW-0812">Transmembrane</keyword>
<feature type="transmembrane region" description="Helical" evidence="8">
    <location>
        <begin position="279"/>
        <end position="296"/>
    </location>
</feature>
<evidence type="ECO:0000256" key="6">
    <source>
        <dbReference type="ARBA" id="ARBA00022989"/>
    </source>
</evidence>
<evidence type="ECO:0000256" key="2">
    <source>
        <dbReference type="ARBA" id="ARBA00009773"/>
    </source>
</evidence>
<dbReference type="Proteomes" id="UP000676194">
    <property type="component" value="Chromosome"/>
</dbReference>
<name>A0A8E6B236_9BACT</name>
<evidence type="ECO:0000256" key="8">
    <source>
        <dbReference type="SAM" id="Phobius"/>
    </source>
</evidence>
<evidence type="ECO:0000313" key="9">
    <source>
        <dbReference type="EMBL" id="QVL29969.1"/>
    </source>
</evidence>
<dbReference type="KEGG" id="tsph:KIH39_13940"/>
<feature type="transmembrane region" description="Helical" evidence="8">
    <location>
        <begin position="251"/>
        <end position="272"/>
    </location>
</feature>
<dbReference type="InterPro" id="IPR002549">
    <property type="entry name" value="AI-2E-like"/>
</dbReference>
<comment type="subcellular location">
    <subcellularLocation>
        <location evidence="1">Cell membrane</location>
        <topology evidence="1">Multi-pass membrane protein</topology>
    </subcellularLocation>
</comment>
<feature type="transmembrane region" description="Helical" evidence="8">
    <location>
        <begin position="217"/>
        <end position="245"/>
    </location>
</feature>
<evidence type="ECO:0000256" key="1">
    <source>
        <dbReference type="ARBA" id="ARBA00004651"/>
    </source>
</evidence>
<proteinExistence type="inferred from homology"/>
<evidence type="ECO:0000256" key="4">
    <source>
        <dbReference type="ARBA" id="ARBA00022475"/>
    </source>
</evidence>
<dbReference type="AlphaFoldDB" id="A0A8E6B236"/>
<keyword evidence="7 8" id="KW-0472">Membrane</keyword>
<dbReference type="PANTHER" id="PTHR21716">
    <property type="entry name" value="TRANSMEMBRANE PROTEIN"/>
    <property type="match status" value="1"/>
</dbReference>
<dbReference type="EMBL" id="CP074694">
    <property type="protein sequence ID" value="QVL29969.1"/>
    <property type="molecule type" value="Genomic_DNA"/>
</dbReference>
<sequence length="358" mass="39159">MSYPLDEIGEPPAEKSDNLKTLWTIALWVVILSGLWYLLNALESVLKPFFLAVLLGYVILPVYGKLRKLTGRIPAMILMVVGSLVLLILLGTVFSASILDLKQEMSNLFGVLETKWKNLIHSLAEDSNTAKYLKHFFEEDGDGTLFLKSQINQLASVTASMISSGLIVGLYLTFMLLEAGRFPKRLERAFPGALQDQIAGTIRSINKAMSDYFGGKVLSSAVLAAPIWLVLMFFNVKLATFFALVNFLGNFIPYIGTGVGCGLPIIFALLTLEGSWQPWAVAGCLICIHLVCALFVEPMILGKAVGMSPLLLLLALAFWGTCWGFMGMLLAVPLTAMLLIILRNISATRSLGMLLSDE</sequence>
<keyword evidence="10" id="KW-1185">Reference proteome</keyword>
<feature type="transmembrane region" description="Helical" evidence="8">
    <location>
        <begin position="154"/>
        <end position="177"/>
    </location>
</feature>
<feature type="transmembrane region" description="Helical" evidence="8">
    <location>
        <begin position="45"/>
        <end position="63"/>
    </location>
</feature>
<organism evidence="9 10">
    <name type="scientific">Telmatocola sphagniphila</name>
    <dbReference type="NCBI Taxonomy" id="1123043"/>
    <lineage>
        <taxon>Bacteria</taxon>
        <taxon>Pseudomonadati</taxon>
        <taxon>Planctomycetota</taxon>
        <taxon>Planctomycetia</taxon>
        <taxon>Gemmatales</taxon>
        <taxon>Gemmataceae</taxon>
    </lineage>
</organism>
<dbReference type="Pfam" id="PF01594">
    <property type="entry name" value="AI-2E_transport"/>
    <property type="match status" value="1"/>
</dbReference>
<dbReference type="RefSeq" id="WP_213493851.1">
    <property type="nucleotide sequence ID" value="NZ_CP074694.1"/>
</dbReference>
<evidence type="ECO:0000313" key="10">
    <source>
        <dbReference type="Proteomes" id="UP000676194"/>
    </source>
</evidence>
<protein>
    <submittedName>
        <fullName evidence="9">AI-2E family transporter</fullName>
    </submittedName>
</protein>
<evidence type="ECO:0000256" key="7">
    <source>
        <dbReference type="ARBA" id="ARBA00023136"/>
    </source>
</evidence>
<keyword evidence="4" id="KW-1003">Cell membrane</keyword>
<keyword evidence="3" id="KW-0813">Transport</keyword>
<reference evidence="9" key="1">
    <citation type="submission" date="2021-05" db="EMBL/GenBank/DDBJ databases">
        <title>Complete genome sequence of the cellulolytic planctomycete Telmatocola sphagniphila SP2T and characterization of the first cellulase from planctomycetes.</title>
        <authorList>
            <person name="Rakitin A.L."/>
            <person name="Beletsky A.V."/>
            <person name="Naumoff D.G."/>
            <person name="Kulichevskaya I.S."/>
            <person name="Mardanov A.V."/>
            <person name="Ravin N.V."/>
            <person name="Dedysh S.N."/>
        </authorList>
    </citation>
    <scope>NUCLEOTIDE SEQUENCE</scope>
    <source>
        <strain evidence="9">SP2T</strain>
    </source>
</reference>
<comment type="similarity">
    <text evidence="2">Belongs to the autoinducer-2 exporter (AI-2E) (TC 2.A.86) family.</text>
</comment>
<evidence type="ECO:0000256" key="3">
    <source>
        <dbReference type="ARBA" id="ARBA00022448"/>
    </source>
</evidence>